<dbReference type="EMBL" id="KI537036">
    <property type="protein sequence ID" value="ESR34914.1"/>
    <property type="molecule type" value="Genomic_DNA"/>
</dbReference>
<gene>
    <name evidence="2" type="ORF">CICLE_v10006344mg</name>
</gene>
<dbReference type="AlphaFoldDB" id="V4U6P3"/>
<accession>V4U6P3</accession>
<name>V4U6P3_CITCL</name>
<evidence type="ECO:0000313" key="3">
    <source>
        <dbReference type="Proteomes" id="UP000030687"/>
    </source>
</evidence>
<dbReference type="InParanoid" id="V4U6P3"/>
<evidence type="ECO:0000256" key="1">
    <source>
        <dbReference type="SAM" id="MobiDB-lite"/>
    </source>
</evidence>
<organism evidence="2 3">
    <name type="scientific">Citrus clementina</name>
    <name type="common">Clementine</name>
    <name type="synonym">Citrus deliciosa x Citrus sinensis</name>
    <dbReference type="NCBI Taxonomy" id="85681"/>
    <lineage>
        <taxon>Eukaryota</taxon>
        <taxon>Viridiplantae</taxon>
        <taxon>Streptophyta</taxon>
        <taxon>Embryophyta</taxon>
        <taxon>Tracheophyta</taxon>
        <taxon>Spermatophyta</taxon>
        <taxon>Magnoliopsida</taxon>
        <taxon>eudicotyledons</taxon>
        <taxon>Gunneridae</taxon>
        <taxon>Pentapetalae</taxon>
        <taxon>rosids</taxon>
        <taxon>malvids</taxon>
        <taxon>Sapindales</taxon>
        <taxon>Rutaceae</taxon>
        <taxon>Aurantioideae</taxon>
        <taxon>Citrus</taxon>
    </lineage>
</organism>
<keyword evidence="3" id="KW-1185">Reference proteome</keyword>
<reference evidence="2 3" key="1">
    <citation type="submission" date="2013-10" db="EMBL/GenBank/DDBJ databases">
        <authorList>
            <consortium name="International Citrus Genome Consortium"/>
            <person name="Jenkins J."/>
            <person name="Schmutz J."/>
            <person name="Prochnik S."/>
            <person name="Rokhsar D."/>
            <person name="Gmitter F."/>
            <person name="Ollitrault P."/>
            <person name="Machado M."/>
            <person name="Talon M."/>
            <person name="Wincker P."/>
            <person name="Jaillon O."/>
            <person name="Morgante M."/>
        </authorList>
    </citation>
    <scope>NUCLEOTIDE SEQUENCE</scope>
    <source>
        <strain evidence="3">cv. Clemenules</strain>
    </source>
</reference>
<feature type="region of interest" description="Disordered" evidence="1">
    <location>
        <begin position="57"/>
        <end position="82"/>
    </location>
</feature>
<dbReference type="Proteomes" id="UP000030687">
    <property type="component" value="Unassembled WGS sequence"/>
</dbReference>
<feature type="compositionally biased region" description="Polar residues" evidence="1">
    <location>
        <begin position="26"/>
        <end position="41"/>
    </location>
</feature>
<proteinExistence type="predicted"/>
<sequence length="82" mass="9470">MHFISSLRVKMKTLLQKKGNKRNKTRPTSCTNEPQQITKRNTKQSAAAQVMVLFSAKTEQTREMRDKKGQRHLHNSSTLTKT</sequence>
<protein>
    <submittedName>
        <fullName evidence="2">Uncharacterized protein</fullName>
    </submittedName>
</protein>
<evidence type="ECO:0000313" key="2">
    <source>
        <dbReference type="EMBL" id="ESR34914.1"/>
    </source>
</evidence>
<dbReference type="Gramene" id="ESR34914">
    <property type="protein sequence ID" value="ESR34914"/>
    <property type="gene ID" value="CICLE_v10006344mg"/>
</dbReference>
<feature type="region of interest" description="Disordered" evidence="1">
    <location>
        <begin position="17"/>
        <end position="41"/>
    </location>
</feature>
<dbReference type="KEGG" id="cic:CICLE_v10006344mg"/>